<proteinExistence type="predicted"/>
<sequence>MEEEPEDITTTKEVLKARDVYSRALKRQSASEELCPSFIIPCPTGYNLDFGPRHISMGSTTTIIITTSNSISTHAGTMTHTTVFVSRRGDPSGGNFVTEHRERRDSVRDKPYTPMQFQNSLGKLQAGSVTSPRKLLDLEVVSNEGIDCPTTAPPKDTQRCKQMLLEIEKVS</sequence>
<organism evidence="1">
    <name type="scientific">Timema bartmani</name>
    <dbReference type="NCBI Taxonomy" id="61472"/>
    <lineage>
        <taxon>Eukaryota</taxon>
        <taxon>Metazoa</taxon>
        <taxon>Ecdysozoa</taxon>
        <taxon>Arthropoda</taxon>
        <taxon>Hexapoda</taxon>
        <taxon>Insecta</taxon>
        <taxon>Pterygota</taxon>
        <taxon>Neoptera</taxon>
        <taxon>Polyneoptera</taxon>
        <taxon>Phasmatodea</taxon>
        <taxon>Timematodea</taxon>
        <taxon>Timematoidea</taxon>
        <taxon>Timematidae</taxon>
        <taxon>Timema</taxon>
    </lineage>
</organism>
<name>A0A7R9F7I7_9NEOP</name>
<reference evidence="1" key="1">
    <citation type="submission" date="2020-11" db="EMBL/GenBank/DDBJ databases">
        <authorList>
            <person name="Tran Van P."/>
        </authorList>
    </citation>
    <scope>NUCLEOTIDE SEQUENCE</scope>
</reference>
<dbReference type="AlphaFoldDB" id="A0A7R9F7I7"/>
<gene>
    <name evidence="1" type="ORF">TBIB3V08_LOCUS9618</name>
</gene>
<dbReference type="EMBL" id="OD568746">
    <property type="protein sequence ID" value="CAD7447302.1"/>
    <property type="molecule type" value="Genomic_DNA"/>
</dbReference>
<accession>A0A7R9F7I7</accession>
<evidence type="ECO:0000313" key="1">
    <source>
        <dbReference type="EMBL" id="CAD7447302.1"/>
    </source>
</evidence>
<protein>
    <submittedName>
        <fullName evidence="1">Uncharacterized protein</fullName>
    </submittedName>
</protein>